<sequence length="365" mass="40477">MTELNISGLSFDEVERHAWEYLSHRHGTSLAKSTAELRATLENLTDVLAAHRTRKAPELIGEALRTGNLNLAALLVCPPEEGLRPSAYQPGELARAFEQQKCGEFLRNLVRHLSFDLEFVDVEPHPAALAILAREAAQSFHGRTPGELAYPSARVASVFLAKCTAESLQQPVPAKTFPRQVLDAFVPHVPHGSPIPGYLGEGLGQHLPRGFDASFEGSDLLEDSRALVFELERQLPGVLKSFLQAEGQGFDQKRMGWPESEYYLSLAVRTSSAFEVQQKNLFDKPKDKELSALGRAQALNQKLSLTSDSKAEILRMLGVEELSRQVQTRADFDYLTNLGFDDRDFDHELLPDFATTNLAVSVLEL</sequence>
<gene>
    <name evidence="1" type="ORF">HNP46_004328</name>
</gene>
<dbReference type="AlphaFoldDB" id="A0A7W7P3N8"/>
<dbReference type="EMBL" id="JACHLI010000018">
    <property type="protein sequence ID" value="MBB4865447.1"/>
    <property type="molecule type" value="Genomic_DNA"/>
</dbReference>
<comment type="caution">
    <text evidence="1">The sequence shown here is derived from an EMBL/GenBank/DDBJ whole genome shotgun (WGS) entry which is preliminary data.</text>
</comment>
<reference evidence="1 2" key="1">
    <citation type="submission" date="2020-08" db="EMBL/GenBank/DDBJ databases">
        <title>Functional genomics of gut bacteria from endangered species of beetles.</title>
        <authorList>
            <person name="Carlos-Shanley C."/>
        </authorList>
    </citation>
    <scope>NUCLEOTIDE SEQUENCE [LARGE SCALE GENOMIC DNA]</scope>
    <source>
        <strain evidence="1 2">S00179</strain>
    </source>
</reference>
<accession>A0A7W7P3N8</accession>
<dbReference type="RefSeq" id="WP_184592946.1">
    <property type="nucleotide sequence ID" value="NZ_JACHLI010000018.1"/>
</dbReference>
<dbReference type="Proteomes" id="UP000566995">
    <property type="component" value="Unassembled WGS sequence"/>
</dbReference>
<evidence type="ECO:0000313" key="2">
    <source>
        <dbReference type="Proteomes" id="UP000566995"/>
    </source>
</evidence>
<protein>
    <submittedName>
        <fullName evidence="1">Uncharacterized protein</fullName>
    </submittedName>
</protein>
<evidence type="ECO:0000313" key="1">
    <source>
        <dbReference type="EMBL" id="MBB4865447.1"/>
    </source>
</evidence>
<organism evidence="1 2">
    <name type="scientific">Pseudomonas nitroreducens</name>
    <dbReference type="NCBI Taxonomy" id="46680"/>
    <lineage>
        <taxon>Bacteria</taxon>
        <taxon>Pseudomonadati</taxon>
        <taxon>Pseudomonadota</taxon>
        <taxon>Gammaproteobacteria</taxon>
        <taxon>Pseudomonadales</taxon>
        <taxon>Pseudomonadaceae</taxon>
        <taxon>Pseudomonas</taxon>
    </lineage>
</organism>
<proteinExistence type="predicted"/>
<name>A0A7W7P3N8_PSENT</name>